<reference evidence="5 6" key="1">
    <citation type="submission" date="2020-12" db="EMBL/GenBank/DDBJ databases">
        <authorList>
            <person name="Lu T."/>
            <person name="Wang Q."/>
            <person name="Han X."/>
        </authorList>
    </citation>
    <scope>NUCLEOTIDE SEQUENCE [LARGE SCALE GENOMIC DNA]</scope>
    <source>
        <strain evidence="5 6">WQ 585</strain>
    </source>
</reference>
<evidence type="ECO:0000256" key="1">
    <source>
        <dbReference type="PROSITE-ProRule" id="PRU00285"/>
    </source>
</evidence>
<evidence type="ECO:0000259" key="3">
    <source>
        <dbReference type="PROSITE" id="PS01031"/>
    </source>
</evidence>
<dbReference type="PANTHER" id="PTHR11527">
    <property type="entry name" value="HEAT-SHOCK PROTEIN 20 FAMILY MEMBER"/>
    <property type="match status" value="1"/>
</dbReference>
<dbReference type="InterPro" id="IPR031107">
    <property type="entry name" value="Small_HSP"/>
</dbReference>
<dbReference type="PROSITE" id="PS01031">
    <property type="entry name" value="SHSP"/>
    <property type="match status" value="1"/>
</dbReference>
<accession>A0ABS1E8W6</accession>
<dbReference type="InterPro" id="IPR007052">
    <property type="entry name" value="CS_dom"/>
</dbReference>
<comment type="similarity">
    <text evidence="1 2">Belongs to the small heat shock protein (HSP20) family.</text>
</comment>
<dbReference type="InterPro" id="IPR008978">
    <property type="entry name" value="HSP20-like_chaperone"/>
</dbReference>
<dbReference type="EMBL" id="JAENGP010000001">
    <property type="protein sequence ID" value="MBK1779829.1"/>
    <property type="molecule type" value="Genomic_DNA"/>
</dbReference>
<evidence type="ECO:0000313" key="5">
    <source>
        <dbReference type="EMBL" id="MBK1779829.1"/>
    </source>
</evidence>
<feature type="domain" description="SHSP" evidence="3">
    <location>
        <begin position="26"/>
        <end position="137"/>
    </location>
</feature>
<proteinExistence type="inferred from homology"/>
<dbReference type="PROSITE" id="PS51203">
    <property type="entry name" value="CS"/>
    <property type="match status" value="1"/>
</dbReference>
<dbReference type="Proteomes" id="UP000635316">
    <property type="component" value="Unassembled WGS sequence"/>
</dbReference>
<feature type="domain" description="CS" evidence="4">
    <location>
        <begin position="30"/>
        <end position="135"/>
    </location>
</feature>
<gene>
    <name evidence="5" type="ORF">JHL22_01225</name>
</gene>
<dbReference type="Pfam" id="PF00011">
    <property type="entry name" value="HSP20"/>
    <property type="match status" value="1"/>
</dbReference>
<dbReference type="RefSeq" id="WP_200232934.1">
    <property type="nucleotide sequence ID" value="NZ_JAENGP010000001.1"/>
</dbReference>
<evidence type="ECO:0000259" key="4">
    <source>
        <dbReference type="PROSITE" id="PS51203"/>
    </source>
</evidence>
<comment type="caution">
    <text evidence="5">The sequence shown here is derived from an EMBL/GenBank/DDBJ whole genome shotgun (WGS) entry which is preliminary data.</text>
</comment>
<organism evidence="5 6">
    <name type="scientific">Advenella mandrilli</name>
    <dbReference type="NCBI Taxonomy" id="2800330"/>
    <lineage>
        <taxon>Bacteria</taxon>
        <taxon>Pseudomonadati</taxon>
        <taxon>Pseudomonadota</taxon>
        <taxon>Betaproteobacteria</taxon>
        <taxon>Burkholderiales</taxon>
        <taxon>Alcaligenaceae</taxon>
    </lineage>
</organism>
<evidence type="ECO:0000256" key="2">
    <source>
        <dbReference type="RuleBase" id="RU003616"/>
    </source>
</evidence>
<dbReference type="SUPFAM" id="SSF49764">
    <property type="entry name" value="HSP20-like chaperones"/>
    <property type="match status" value="1"/>
</dbReference>
<evidence type="ECO:0000313" key="6">
    <source>
        <dbReference type="Proteomes" id="UP000635316"/>
    </source>
</evidence>
<dbReference type="CDD" id="cd06471">
    <property type="entry name" value="ACD_LpsHSP_like"/>
    <property type="match status" value="1"/>
</dbReference>
<sequence>MSNLTRYEDLNDLFNGFFLKPVGFPKNAPALTIKTDISEKEDAFLVKAELPGVKKEDIKVKIEGDTLSISAEVKQESEKKEGERVLHSERYYGSVSRSFRLGNEIDQAASTAKYEDGVLNLELKKLANKPSSHLTVE</sequence>
<protein>
    <submittedName>
        <fullName evidence="5">Hsp20/alpha crystallin family protein</fullName>
    </submittedName>
</protein>
<name>A0ABS1E8W6_9BURK</name>
<keyword evidence="6" id="KW-1185">Reference proteome</keyword>
<dbReference type="InterPro" id="IPR002068">
    <property type="entry name" value="A-crystallin/Hsp20_dom"/>
</dbReference>
<dbReference type="Gene3D" id="2.60.40.790">
    <property type="match status" value="1"/>
</dbReference>